<keyword evidence="1" id="KW-0732">Signal</keyword>
<evidence type="ECO:0000259" key="2">
    <source>
        <dbReference type="Pfam" id="PF13628"/>
    </source>
</evidence>
<proteinExistence type="predicted"/>
<dbReference type="PANTHER" id="PTHR38593">
    <property type="entry name" value="BLR2558 PROTEIN"/>
    <property type="match status" value="1"/>
</dbReference>
<reference evidence="4" key="1">
    <citation type="submission" date="2018-01" db="EMBL/GenBank/DDBJ databases">
        <title>Draft Genome Sequence of the Radioresistant Bacterium Deinococcus aerius TR0125, Isolated from the Higher Atmosphere above Japan.</title>
        <authorList>
            <person name="Satoh K."/>
            <person name="Arai H."/>
            <person name="Sanzen T."/>
            <person name="Kawaguchi Y."/>
            <person name="Hayashi H."/>
            <person name="Yokobori S."/>
            <person name="Yamagishi A."/>
            <person name="Oono Y."/>
            <person name="Narumi I."/>
        </authorList>
    </citation>
    <scope>NUCLEOTIDE SEQUENCE [LARGE SCALE GENOMIC DNA]</scope>
    <source>
        <strain evidence="4">TR0125</strain>
    </source>
</reference>
<dbReference type="Gene3D" id="1.20.1260.10">
    <property type="match status" value="1"/>
</dbReference>
<gene>
    <name evidence="3" type="ORF">DAERI_060197</name>
</gene>
<feature type="domain" description="DUF4142" evidence="2">
    <location>
        <begin position="31"/>
        <end position="164"/>
    </location>
</feature>
<name>A0A2I9DTI0_9DEIO</name>
<dbReference type="Proteomes" id="UP000236569">
    <property type="component" value="Unassembled WGS sequence"/>
</dbReference>
<sequence length="182" mass="18675">MLRRPAVFLVPLVLASCAPSMMAPNASTIDGLFLQANTGSNLFEIQTSQVALGKSSNEAVRAYAQRMISEHTTAQNQVNALAAARGVPLPKVLPPELQIKVSTLSTLSGAAFDTAYLNEQVVGHQATLSVLLNEQTAGQDAAVVALAAHLQPIVTDHLAQAQALGGTAPSAPAPAAPPPSAP</sequence>
<evidence type="ECO:0000313" key="4">
    <source>
        <dbReference type="Proteomes" id="UP000236569"/>
    </source>
</evidence>
<comment type="caution">
    <text evidence="3">The sequence shown here is derived from an EMBL/GenBank/DDBJ whole genome shotgun (WGS) entry which is preliminary data.</text>
</comment>
<dbReference type="PANTHER" id="PTHR38593:SF1">
    <property type="entry name" value="BLR2558 PROTEIN"/>
    <property type="match status" value="1"/>
</dbReference>
<dbReference type="RefSeq" id="WP_103129338.1">
    <property type="nucleotide sequence ID" value="NZ_BFAG01000006.1"/>
</dbReference>
<dbReference type="OrthoDB" id="9101320at2"/>
<accession>A0A2I9DTI0</accession>
<feature type="chain" id="PRO_5014422679" description="DUF4142 domain-containing protein" evidence="1">
    <location>
        <begin position="24"/>
        <end position="182"/>
    </location>
</feature>
<dbReference type="EMBL" id="BFAG01000006">
    <property type="protein sequence ID" value="GBF05937.1"/>
    <property type="molecule type" value="Genomic_DNA"/>
</dbReference>
<dbReference type="InterPro" id="IPR012347">
    <property type="entry name" value="Ferritin-like"/>
</dbReference>
<keyword evidence="4" id="KW-1185">Reference proteome</keyword>
<dbReference type="AlphaFoldDB" id="A0A2I9DTI0"/>
<organism evidence="3 4">
    <name type="scientific">Deinococcus aerius</name>
    <dbReference type="NCBI Taxonomy" id="200253"/>
    <lineage>
        <taxon>Bacteria</taxon>
        <taxon>Thermotogati</taxon>
        <taxon>Deinococcota</taxon>
        <taxon>Deinococci</taxon>
        <taxon>Deinococcales</taxon>
        <taxon>Deinococcaceae</taxon>
        <taxon>Deinococcus</taxon>
    </lineage>
</organism>
<evidence type="ECO:0000256" key="1">
    <source>
        <dbReference type="SAM" id="SignalP"/>
    </source>
</evidence>
<dbReference type="InterPro" id="IPR025419">
    <property type="entry name" value="DUF4142"/>
</dbReference>
<dbReference type="Pfam" id="PF13628">
    <property type="entry name" value="DUF4142"/>
    <property type="match status" value="1"/>
</dbReference>
<feature type="signal peptide" evidence="1">
    <location>
        <begin position="1"/>
        <end position="23"/>
    </location>
</feature>
<evidence type="ECO:0000313" key="3">
    <source>
        <dbReference type="EMBL" id="GBF05937.1"/>
    </source>
</evidence>
<dbReference type="PROSITE" id="PS51257">
    <property type="entry name" value="PROKAR_LIPOPROTEIN"/>
    <property type="match status" value="1"/>
</dbReference>
<protein>
    <recommendedName>
        <fullName evidence="2">DUF4142 domain-containing protein</fullName>
    </recommendedName>
</protein>